<name>A0A2P5FBE4_TREOI</name>
<proteinExistence type="predicted"/>
<evidence type="ECO:0000256" key="1">
    <source>
        <dbReference type="SAM" id="MobiDB-lite"/>
    </source>
</evidence>
<sequence>MWLLGHLAKMEGRAEEEEPRVGARRYMRVKLRIEPTTRVEKTKSSSLRPKLGREAMSPRTQELTPTISSIRTLKGNWGSAATRDLHPLRKSPIGPNDDGLSWPAPSPSPPLHFPLSPPPPPCPTPPPLPFPPANEISSFSGDFAIGRRERIGDRESEEEHGKDTEARGLEMRGSSEMLRW</sequence>
<gene>
    <name evidence="2" type="ORF">TorRG33x02_090020</name>
</gene>
<organism evidence="2 3">
    <name type="scientific">Trema orientale</name>
    <name type="common">Charcoal tree</name>
    <name type="synonym">Celtis orientalis</name>
    <dbReference type="NCBI Taxonomy" id="63057"/>
    <lineage>
        <taxon>Eukaryota</taxon>
        <taxon>Viridiplantae</taxon>
        <taxon>Streptophyta</taxon>
        <taxon>Embryophyta</taxon>
        <taxon>Tracheophyta</taxon>
        <taxon>Spermatophyta</taxon>
        <taxon>Magnoliopsida</taxon>
        <taxon>eudicotyledons</taxon>
        <taxon>Gunneridae</taxon>
        <taxon>Pentapetalae</taxon>
        <taxon>rosids</taxon>
        <taxon>fabids</taxon>
        <taxon>Rosales</taxon>
        <taxon>Cannabaceae</taxon>
        <taxon>Trema</taxon>
    </lineage>
</organism>
<dbReference type="OrthoDB" id="1730486at2759"/>
<feature type="compositionally biased region" description="Polar residues" evidence="1">
    <location>
        <begin position="58"/>
        <end position="71"/>
    </location>
</feature>
<dbReference type="InParanoid" id="A0A2P5FBE4"/>
<dbReference type="Proteomes" id="UP000237000">
    <property type="component" value="Unassembled WGS sequence"/>
</dbReference>
<dbReference type="AlphaFoldDB" id="A0A2P5FBE4"/>
<protein>
    <submittedName>
        <fullName evidence="2">Uncharacterized protein</fullName>
    </submittedName>
</protein>
<feature type="compositionally biased region" description="Pro residues" evidence="1">
    <location>
        <begin position="104"/>
        <end position="132"/>
    </location>
</feature>
<reference evidence="3" key="1">
    <citation type="submission" date="2016-06" db="EMBL/GenBank/DDBJ databases">
        <title>Parallel loss of symbiosis genes in relatives of nitrogen-fixing non-legume Parasponia.</title>
        <authorList>
            <person name="Van Velzen R."/>
            <person name="Holmer R."/>
            <person name="Bu F."/>
            <person name="Rutten L."/>
            <person name="Van Zeijl A."/>
            <person name="Liu W."/>
            <person name="Santuari L."/>
            <person name="Cao Q."/>
            <person name="Sharma T."/>
            <person name="Shen D."/>
            <person name="Roswanjaya Y."/>
            <person name="Wardhani T."/>
            <person name="Kalhor M.S."/>
            <person name="Jansen J."/>
            <person name="Van den Hoogen J."/>
            <person name="Gungor B."/>
            <person name="Hartog M."/>
            <person name="Hontelez J."/>
            <person name="Verver J."/>
            <person name="Yang W.-C."/>
            <person name="Schijlen E."/>
            <person name="Repin R."/>
            <person name="Schilthuizen M."/>
            <person name="Schranz E."/>
            <person name="Heidstra R."/>
            <person name="Miyata K."/>
            <person name="Fedorova E."/>
            <person name="Kohlen W."/>
            <person name="Bisseling T."/>
            <person name="Smit S."/>
            <person name="Geurts R."/>
        </authorList>
    </citation>
    <scope>NUCLEOTIDE SEQUENCE [LARGE SCALE GENOMIC DNA]</scope>
    <source>
        <strain evidence="3">cv. RG33-2</strain>
    </source>
</reference>
<feature type="compositionally biased region" description="Basic and acidic residues" evidence="1">
    <location>
        <begin position="145"/>
        <end position="170"/>
    </location>
</feature>
<accession>A0A2P5FBE4</accession>
<evidence type="ECO:0000313" key="3">
    <source>
        <dbReference type="Proteomes" id="UP000237000"/>
    </source>
</evidence>
<evidence type="ECO:0000313" key="2">
    <source>
        <dbReference type="EMBL" id="PON95110.1"/>
    </source>
</evidence>
<dbReference type="EMBL" id="JXTC01000046">
    <property type="protein sequence ID" value="PON95110.1"/>
    <property type="molecule type" value="Genomic_DNA"/>
</dbReference>
<keyword evidence="3" id="KW-1185">Reference proteome</keyword>
<feature type="region of interest" description="Disordered" evidence="1">
    <location>
        <begin position="36"/>
        <end position="180"/>
    </location>
</feature>
<comment type="caution">
    <text evidence="2">The sequence shown here is derived from an EMBL/GenBank/DDBJ whole genome shotgun (WGS) entry which is preliminary data.</text>
</comment>